<gene>
    <name evidence="13" type="ORF">MAR_028440</name>
</gene>
<keyword evidence="3 12" id="KW-0444">Lipid biosynthesis</keyword>
<dbReference type="PANTHER" id="PTHR11157:SF134">
    <property type="entry name" value="ELONGATION OF FATTY ACIDS PROTEIN 1-RELATED"/>
    <property type="match status" value="1"/>
</dbReference>
<comment type="caution">
    <text evidence="12">Lacks conserved residue(s) required for the propagation of feature annotation.</text>
</comment>
<evidence type="ECO:0000313" key="13">
    <source>
        <dbReference type="EMBL" id="WAQ95750.1"/>
    </source>
</evidence>
<dbReference type="PANTHER" id="PTHR11157">
    <property type="entry name" value="FATTY ACID ACYL TRANSFERASE-RELATED"/>
    <property type="match status" value="1"/>
</dbReference>
<evidence type="ECO:0000256" key="10">
    <source>
        <dbReference type="ARBA" id="ARBA00023160"/>
    </source>
</evidence>
<comment type="similarity">
    <text evidence="2 12">Belongs to the ELO family.</text>
</comment>
<dbReference type="Proteomes" id="UP001164746">
    <property type="component" value="Chromosome 2"/>
</dbReference>
<keyword evidence="5 12" id="KW-0812">Transmembrane</keyword>
<dbReference type="InterPro" id="IPR002076">
    <property type="entry name" value="ELO_fam"/>
</dbReference>
<evidence type="ECO:0000256" key="1">
    <source>
        <dbReference type="ARBA" id="ARBA00004141"/>
    </source>
</evidence>
<evidence type="ECO:0000256" key="11">
    <source>
        <dbReference type="ARBA" id="ARBA00047375"/>
    </source>
</evidence>
<organism evidence="13 14">
    <name type="scientific">Mya arenaria</name>
    <name type="common">Soft-shell clam</name>
    <dbReference type="NCBI Taxonomy" id="6604"/>
    <lineage>
        <taxon>Eukaryota</taxon>
        <taxon>Metazoa</taxon>
        <taxon>Spiralia</taxon>
        <taxon>Lophotrochozoa</taxon>
        <taxon>Mollusca</taxon>
        <taxon>Bivalvia</taxon>
        <taxon>Autobranchia</taxon>
        <taxon>Heteroconchia</taxon>
        <taxon>Euheterodonta</taxon>
        <taxon>Imparidentia</taxon>
        <taxon>Neoheterodontei</taxon>
        <taxon>Myida</taxon>
        <taxon>Myoidea</taxon>
        <taxon>Myidae</taxon>
        <taxon>Mya</taxon>
    </lineage>
</organism>
<evidence type="ECO:0000256" key="9">
    <source>
        <dbReference type="ARBA" id="ARBA00023136"/>
    </source>
</evidence>
<keyword evidence="4 12" id="KW-0808">Transferase</keyword>
<keyword evidence="14" id="KW-1185">Reference proteome</keyword>
<comment type="subcellular location">
    <subcellularLocation>
        <location evidence="1">Membrane</location>
        <topology evidence="1">Multi-pass membrane protein</topology>
    </subcellularLocation>
</comment>
<keyword evidence="7 12" id="KW-1133">Transmembrane helix</keyword>
<comment type="catalytic activity">
    <reaction evidence="11 12">
        <text>a very-long-chain acyl-CoA + malonyl-CoA + H(+) = a very-long-chain 3-oxoacyl-CoA + CO2 + CoA</text>
        <dbReference type="Rhea" id="RHEA:32727"/>
        <dbReference type="ChEBI" id="CHEBI:15378"/>
        <dbReference type="ChEBI" id="CHEBI:16526"/>
        <dbReference type="ChEBI" id="CHEBI:57287"/>
        <dbReference type="ChEBI" id="CHEBI:57384"/>
        <dbReference type="ChEBI" id="CHEBI:90725"/>
        <dbReference type="ChEBI" id="CHEBI:90736"/>
        <dbReference type="EC" id="2.3.1.199"/>
    </reaction>
</comment>
<name>A0ABY7DL93_MYAAR</name>
<proteinExistence type="inferred from homology"/>
<feature type="transmembrane region" description="Helical" evidence="12">
    <location>
        <begin position="38"/>
        <end position="61"/>
    </location>
</feature>
<evidence type="ECO:0000256" key="7">
    <source>
        <dbReference type="ARBA" id="ARBA00022989"/>
    </source>
</evidence>
<dbReference type="EMBL" id="CP111013">
    <property type="protein sequence ID" value="WAQ95750.1"/>
    <property type="molecule type" value="Genomic_DNA"/>
</dbReference>
<dbReference type="Pfam" id="PF01151">
    <property type="entry name" value="ELO"/>
    <property type="match status" value="1"/>
</dbReference>
<evidence type="ECO:0000256" key="4">
    <source>
        <dbReference type="ARBA" id="ARBA00022679"/>
    </source>
</evidence>
<accession>A0ABY7DL93</accession>
<evidence type="ECO:0000313" key="14">
    <source>
        <dbReference type="Proteomes" id="UP001164746"/>
    </source>
</evidence>
<evidence type="ECO:0000256" key="12">
    <source>
        <dbReference type="RuleBase" id="RU361115"/>
    </source>
</evidence>
<evidence type="ECO:0000256" key="6">
    <source>
        <dbReference type="ARBA" id="ARBA00022832"/>
    </source>
</evidence>
<evidence type="ECO:0000256" key="2">
    <source>
        <dbReference type="ARBA" id="ARBA00007263"/>
    </source>
</evidence>
<evidence type="ECO:0000256" key="3">
    <source>
        <dbReference type="ARBA" id="ARBA00022516"/>
    </source>
</evidence>
<keyword evidence="6 12" id="KW-0276">Fatty acid metabolism</keyword>
<sequence length="124" mass="14623">MILRHKSRQISLLHVYHHGSMLLLSDIAYHLFPYPAMTSYLGLNSAVHVVLYMYYGLSALYPENPPEWKKFLTQFQIVQFAIDLVHATYGYIYHTYCIYEPISKQEINPKIRKLTMCPMVYAME</sequence>
<reference evidence="13" key="1">
    <citation type="submission" date="2022-11" db="EMBL/GenBank/DDBJ databases">
        <title>Centuries of genome instability and evolution in soft-shell clam transmissible cancer (bioRxiv).</title>
        <authorList>
            <person name="Hart S.F.M."/>
            <person name="Yonemitsu M.A."/>
            <person name="Giersch R.M."/>
            <person name="Beal B.F."/>
            <person name="Arriagada G."/>
            <person name="Davis B.W."/>
            <person name="Ostrander E.A."/>
            <person name="Goff S.P."/>
            <person name="Metzger M.J."/>
        </authorList>
    </citation>
    <scope>NUCLEOTIDE SEQUENCE</scope>
    <source>
        <strain evidence="13">MELC-2E11</strain>
        <tissue evidence="13">Siphon/mantle</tissue>
    </source>
</reference>
<keyword evidence="10 12" id="KW-0275">Fatty acid biosynthesis</keyword>
<dbReference type="EC" id="2.3.1.199" evidence="12"/>
<keyword evidence="9 12" id="KW-0472">Membrane</keyword>
<keyword evidence="8 12" id="KW-0443">Lipid metabolism</keyword>
<evidence type="ECO:0000256" key="8">
    <source>
        <dbReference type="ARBA" id="ARBA00023098"/>
    </source>
</evidence>
<protein>
    <recommendedName>
        <fullName evidence="12">Elongation of very long chain fatty acids protein</fullName>
        <ecNumber evidence="12">2.3.1.199</ecNumber>
    </recommendedName>
    <alternativeName>
        <fullName evidence="12">Very-long-chain 3-oxoacyl-CoA synthase</fullName>
    </alternativeName>
</protein>
<evidence type="ECO:0000256" key="5">
    <source>
        <dbReference type="ARBA" id="ARBA00022692"/>
    </source>
</evidence>